<evidence type="ECO:0000313" key="7">
    <source>
        <dbReference type="Proteomes" id="UP001162483"/>
    </source>
</evidence>
<dbReference type="PANTHER" id="PTHR46811:SF1">
    <property type="entry name" value="COILED-COIL-HELIX-COILED-COIL-HELIX DOMAIN-CONTAINING PROTEIN 7"/>
    <property type="match status" value="1"/>
</dbReference>
<organism evidence="6 7">
    <name type="scientific">Staurois parvus</name>
    <dbReference type="NCBI Taxonomy" id="386267"/>
    <lineage>
        <taxon>Eukaryota</taxon>
        <taxon>Metazoa</taxon>
        <taxon>Chordata</taxon>
        <taxon>Craniata</taxon>
        <taxon>Vertebrata</taxon>
        <taxon>Euteleostomi</taxon>
        <taxon>Amphibia</taxon>
        <taxon>Batrachia</taxon>
        <taxon>Anura</taxon>
        <taxon>Neobatrachia</taxon>
        <taxon>Ranoidea</taxon>
        <taxon>Ranidae</taxon>
        <taxon>Staurois</taxon>
    </lineage>
</organism>
<dbReference type="PROSITE" id="PS51808">
    <property type="entry name" value="CHCH"/>
    <property type="match status" value="1"/>
</dbReference>
<comment type="subcellular location">
    <subcellularLocation>
        <location evidence="1">Mitochondrion intermembrane space</location>
    </subcellularLocation>
</comment>
<dbReference type="PANTHER" id="PTHR46811">
    <property type="entry name" value="COILED-COIL-HELIX-COILED-COIL-HELIX DOMAIN-CONTAINING PROTEIN 7"/>
    <property type="match status" value="1"/>
</dbReference>
<comment type="similarity">
    <text evidence="4">Belongs to the CHCHD7 family.</text>
</comment>
<comment type="caution">
    <text evidence="6">The sequence shown here is derived from an EMBL/GenBank/DDBJ whole genome shotgun (WGS) entry which is preliminary data.</text>
</comment>
<evidence type="ECO:0000256" key="2">
    <source>
        <dbReference type="ARBA" id="ARBA00023128"/>
    </source>
</evidence>
<evidence type="ECO:0000256" key="4">
    <source>
        <dbReference type="ARBA" id="ARBA00038205"/>
    </source>
</evidence>
<dbReference type="EMBL" id="CATNWA010017393">
    <property type="protein sequence ID" value="CAI9600141.1"/>
    <property type="molecule type" value="Genomic_DNA"/>
</dbReference>
<evidence type="ECO:0000313" key="6">
    <source>
        <dbReference type="EMBL" id="CAI9600141.1"/>
    </source>
</evidence>
<dbReference type="SUPFAM" id="SSF47072">
    <property type="entry name" value="Cysteine alpha-hairpin motif"/>
    <property type="match status" value="1"/>
</dbReference>
<dbReference type="Proteomes" id="UP001162483">
    <property type="component" value="Unassembled WGS sequence"/>
</dbReference>
<sequence length="37" mass="4469">MEESNASIKCLDVNGYKKELCTNYFIRYKECKKFWVS</sequence>
<evidence type="ECO:0000256" key="3">
    <source>
        <dbReference type="ARBA" id="ARBA00023157"/>
    </source>
</evidence>
<name>A0ABN9FUV3_9NEOB</name>
<reference evidence="6" key="1">
    <citation type="submission" date="2023-05" db="EMBL/GenBank/DDBJ databases">
        <authorList>
            <person name="Stuckert A."/>
        </authorList>
    </citation>
    <scope>NUCLEOTIDE SEQUENCE</scope>
</reference>
<keyword evidence="2" id="KW-0496">Mitochondrion</keyword>
<gene>
    <name evidence="6" type="ORF">SPARVUS_LOCUS12704498</name>
</gene>
<proteinExistence type="inferred from homology"/>
<keyword evidence="7" id="KW-1185">Reference proteome</keyword>
<accession>A0ABN9FUV3</accession>
<dbReference type="InterPro" id="IPR009069">
    <property type="entry name" value="Cys_alpha_HP_mot_SF"/>
</dbReference>
<evidence type="ECO:0000256" key="1">
    <source>
        <dbReference type="ARBA" id="ARBA00004569"/>
    </source>
</evidence>
<protein>
    <recommendedName>
        <fullName evidence="5">Coiled-coil-helix-coiled-coil-helix domain-containing protein 7</fullName>
    </recommendedName>
</protein>
<keyword evidence="3" id="KW-1015">Disulfide bond</keyword>
<dbReference type="InterPro" id="IPR051040">
    <property type="entry name" value="COX23"/>
</dbReference>
<evidence type="ECO:0000256" key="5">
    <source>
        <dbReference type="ARBA" id="ARBA00039509"/>
    </source>
</evidence>